<evidence type="ECO:0000259" key="3">
    <source>
        <dbReference type="Pfam" id="PF13400"/>
    </source>
</evidence>
<dbReference type="InterPro" id="IPR028087">
    <property type="entry name" value="Tad_N"/>
</dbReference>
<evidence type="ECO:0000259" key="2">
    <source>
        <dbReference type="Pfam" id="PF09977"/>
    </source>
</evidence>
<feature type="domain" description="Putative Flp pilus-assembly TadG-like N-terminal" evidence="3">
    <location>
        <begin position="19"/>
        <end position="64"/>
    </location>
</feature>
<gene>
    <name evidence="4" type="ORF">IM725_17545</name>
</gene>
<keyword evidence="5" id="KW-1185">Reference proteome</keyword>
<keyword evidence="1" id="KW-0812">Transmembrane</keyword>
<accession>A0ABR9SKS1</accession>
<organism evidence="4 5">
    <name type="scientific">Ramlibacter aquaticus</name>
    <dbReference type="NCBI Taxonomy" id="2780094"/>
    <lineage>
        <taxon>Bacteria</taxon>
        <taxon>Pseudomonadati</taxon>
        <taxon>Pseudomonadota</taxon>
        <taxon>Betaproteobacteria</taxon>
        <taxon>Burkholderiales</taxon>
        <taxon>Comamonadaceae</taxon>
        <taxon>Ramlibacter</taxon>
    </lineage>
</organism>
<evidence type="ECO:0000256" key="1">
    <source>
        <dbReference type="SAM" id="Phobius"/>
    </source>
</evidence>
<protein>
    <submittedName>
        <fullName evidence="4">Tad domain-containing protein</fullName>
    </submittedName>
</protein>
<evidence type="ECO:0000313" key="5">
    <source>
        <dbReference type="Proteomes" id="UP000715965"/>
    </source>
</evidence>
<dbReference type="InterPro" id="IPR018705">
    <property type="entry name" value="DUF2134_membrane"/>
</dbReference>
<proteinExistence type="predicted"/>
<dbReference type="Pfam" id="PF13400">
    <property type="entry name" value="Tad"/>
    <property type="match status" value="1"/>
</dbReference>
<name>A0ABR9SKS1_9BURK</name>
<feature type="transmembrane region" description="Helical" evidence="1">
    <location>
        <begin position="21"/>
        <end position="40"/>
    </location>
</feature>
<evidence type="ECO:0000313" key="4">
    <source>
        <dbReference type="EMBL" id="MBE7942377.1"/>
    </source>
</evidence>
<dbReference type="Pfam" id="PF09977">
    <property type="entry name" value="Tad_C"/>
    <property type="match status" value="1"/>
</dbReference>
<feature type="domain" description="DUF2134" evidence="2">
    <location>
        <begin position="89"/>
        <end position="189"/>
    </location>
</feature>
<keyword evidence="1" id="KW-1133">Transmembrane helix</keyword>
<keyword evidence="1" id="KW-0472">Membrane</keyword>
<reference evidence="4 5" key="1">
    <citation type="submission" date="2020-10" db="EMBL/GenBank/DDBJ databases">
        <title>Draft genome of Ramlibacter aquaticus LMG 30558.</title>
        <authorList>
            <person name="Props R."/>
        </authorList>
    </citation>
    <scope>NUCLEOTIDE SEQUENCE [LARGE SCALE GENOMIC DNA]</scope>
    <source>
        <strain evidence="4 5">LMG 30558</strain>
    </source>
</reference>
<dbReference type="RefSeq" id="WP_193781930.1">
    <property type="nucleotide sequence ID" value="NZ_JADDOJ010000095.1"/>
</dbReference>
<comment type="caution">
    <text evidence="4">The sequence shown here is derived from an EMBL/GenBank/DDBJ whole genome shotgun (WGS) entry which is preliminary data.</text>
</comment>
<sequence>MNDAHAIALRRPARRLLRGSMLVLCAGLLLVLTGFAILALDVGRIFIVRNELQNAADSAALAGANCLTRASDPASSSNCLPTLPGSLNWTRAAARAAAQLASNSADNLALSATDAGHTIEVGYWNLLTKAPSGGSFNINYSPIGTYDKPAVRVSVTKDTGVNNGPIAMLTQLMYSGGGTGVPMAAQAVAVISSPSMVFPDSVIPQAINKCMYDQFWNASTGQPVIYTGNPPDPYGISVVGQPWEVRIGSAYHYGSCSSGQWTSFNQDVNSQSAISSLISNGNPITLNIGDPTWIEPGTKTASYNDLEAKYPTPPGANVTVVVVDSTDLSTKGTAPITAFAGFHISDIQGGSGKYIQGHFIPSTVTPGSGIGPFYGSYTPPRLAY</sequence>
<dbReference type="EMBL" id="JADDOJ010000095">
    <property type="protein sequence ID" value="MBE7942377.1"/>
    <property type="molecule type" value="Genomic_DNA"/>
</dbReference>
<dbReference type="Proteomes" id="UP000715965">
    <property type="component" value="Unassembled WGS sequence"/>
</dbReference>